<dbReference type="GeneID" id="41969797"/>
<evidence type="ECO:0000256" key="1">
    <source>
        <dbReference type="SAM" id="Coils"/>
    </source>
</evidence>
<name>A0A507AL87_9PEZI</name>
<keyword evidence="3" id="KW-1185">Reference proteome</keyword>
<dbReference type="OrthoDB" id="8954335at2759"/>
<gene>
    <name evidence="2" type="ORF">E0L32_002350</name>
</gene>
<feature type="coiled-coil region" evidence="1">
    <location>
        <begin position="375"/>
        <end position="409"/>
    </location>
</feature>
<dbReference type="AlphaFoldDB" id="A0A507AL87"/>
<organism evidence="2 3">
    <name type="scientific">Thyridium curvatum</name>
    <dbReference type="NCBI Taxonomy" id="1093900"/>
    <lineage>
        <taxon>Eukaryota</taxon>
        <taxon>Fungi</taxon>
        <taxon>Dikarya</taxon>
        <taxon>Ascomycota</taxon>
        <taxon>Pezizomycotina</taxon>
        <taxon>Sordariomycetes</taxon>
        <taxon>Sordariomycetidae</taxon>
        <taxon>Thyridiales</taxon>
        <taxon>Thyridiaceae</taxon>
        <taxon>Thyridium</taxon>
    </lineage>
</organism>
<dbReference type="RefSeq" id="XP_030988565.1">
    <property type="nucleotide sequence ID" value="XM_031136529.1"/>
</dbReference>
<protein>
    <submittedName>
        <fullName evidence="2">Uncharacterized protein</fullName>
    </submittedName>
</protein>
<accession>A0A507AL87</accession>
<comment type="caution">
    <text evidence="2">The sequence shown here is derived from an EMBL/GenBank/DDBJ whole genome shotgun (WGS) entry which is preliminary data.</text>
</comment>
<proteinExistence type="predicted"/>
<dbReference type="Gene3D" id="3.40.50.300">
    <property type="entry name" value="P-loop containing nucleotide triphosphate hydrolases"/>
    <property type="match status" value="1"/>
</dbReference>
<dbReference type="InterPro" id="IPR027417">
    <property type="entry name" value="P-loop_NTPase"/>
</dbReference>
<reference evidence="2 3" key="1">
    <citation type="submission" date="2019-06" db="EMBL/GenBank/DDBJ databases">
        <title>Draft genome sequence of the filamentous fungus Phialemoniopsis curvata isolated from diesel fuel.</title>
        <authorList>
            <person name="Varaljay V.A."/>
            <person name="Lyon W.J."/>
            <person name="Crouch A.L."/>
            <person name="Drake C.E."/>
            <person name="Hollomon J.M."/>
            <person name="Nadeau L.J."/>
            <person name="Nunn H.S."/>
            <person name="Stevenson B.S."/>
            <person name="Bojanowski C.L."/>
            <person name="Crookes-Goodson W.J."/>
        </authorList>
    </citation>
    <scope>NUCLEOTIDE SEQUENCE [LARGE SCALE GENOMIC DNA]</scope>
    <source>
        <strain evidence="2 3">D216</strain>
    </source>
</reference>
<dbReference type="EMBL" id="SKBQ01000009">
    <property type="protein sequence ID" value="TPX06854.1"/>
    <property type="molecule type" value="Genomic_DNA"/>
</dbReference>
<dbReference type="Proteomes" id="UP000319257">
    <property type="component" value="Unassembled WGS sequence"/>
</dbReference>
<dbReference type="InParanoid" id="A0A507AL87"/>
<sequence>MSSEATNVFREEVNNFMRFLQFKGSEKVRPNPVFIAVMGGHTVPGYLRDTNRSDLEILKTISNFFSVAYANRNYLNGLIYLHQISDPRLGRTRRFNIEMLKALSGEDAFRNIAIVTSMWTPDESSTEWVQQVAREEQLKEEHLAEILDGKGLLKRLKSRDSSTIDVASAKRIFKEAFEYWKNDEIALSIQHELVNELLPLNQTVAGKMLSRHLDETYQYHEVKRSGLSATLEETQVGNEGSSPEQEQDTDTILKQIRADQSAMQISLFEIHSDEKEHFMADIEARESRWRQELASREREQALREQVLSEMRAEALNRDVTIAELRRQQLEAVSQRREESNAQRQQLTIFAREQDRRIQWETRYHAQLMQQGQWREDAYKAELERTRKELEQLRADIEKRLETVNKAKRAWVGPLLQGLASGGLALTGSIISAGAFDSYPFAGSSHARFANSPAGMLCVVQ</sequence>
<evidence type="ECO:0000313" key="3">
    <source>
        <dbReference type="Proteomes" id="UP000319257"/>
    </source>
</evidence>
<keyword evidence="1" id="KW-0175">Coiled coil</keyword>
<evidence type="ECO:0000313" key="2">
    <source>
        <dbReference type="EMBL" id="TPX06854.1"/>
    </source>
</evidence>
<feature type="coiled-coil region" evidence="1">
    <location>
        <begin position="279"/>
        <end position="332"/>
    </location>
</feature>